<feature type="transmembrane region" description="Helical" evidence="10">
    <location>
        <begin position="586"/>
        <end position="609"/>
    </location>
</feature>
<feature type="transmembrane region" description="Helical" evidence="10">
    <location>
        <begin position="440"/>
        <end position="472"/>
    </location>
</feature>
<evidence type="ECO:0000256" key="2">
    <source>
        <dbReference type="ARBA" id="ARBA00009904"/>
    </source>
</evidence>
<dbReference type="GO" id="GO:0046961">
    <property type="term" value="F:proton-transporting ATPase activity, rotational mechanism"/>
    <property type="evidence" value="ECO:0007669"/>
    <property type="project" value="InterPro"/>
</dbReference>
<evidence type="ECO:0000256" key="4">
    <source>
        <dbReference type="ARBA" id="ARBA00022692"/>
    </source>
</evidence>
<keyword evidence="4 10" id="KW-0812">Transmembrane</keyword>
<evidence type="ECO:0000256" key="12">
    <source>
        <dbReference type="SAM" id="MobiDB-lite"/>
    </source>
</evidence>
<dbReference type="STRING" id="797299.HALLA_17180"/>
<dbReference type="GO" id="GO:0033179">
    <property type="term" value="C:proton-transporting V-type ATPase, V0 domain"/>
    <property type="evidence" value="ECO:0007669"/>
    <property type="project" value="InterPro"/>
</dbReference>
<dbReference type="RefSeq" id="WP_049953512.1">
    <property type="nucleotide sequence ID" value="NZ_CP007055.1"/>
</dbReference>
<proteinExistence type="inferred from homology"/>
<evidence type="ECO:0000256" key="9">
    <source>
        <dbReference type="ARBA" id="ARBA00068671"/>
    </source>
</evidence>
<dbReference type="HOGENOM" id="CLU_025558_2_1_2"/>
<organism evidence="13 14">
    <name type="scientific">Halostagnicola larsenii XH-48</name>
    <dbReference type="NCBI Taxonomy" id="797299"/>
    <lineage>
        <taxon>Archaea</taxon>
        <taxon>Methanobacteriati</taxon>
        <taxon>Methanobacteriota</taxon>
        <taxon>Stenosarchaea group</taxon>
        <taxon>Halobacteria</taxon>
        <taxon>Halobacteriales</taxon>
        <taxon>Natrialbaceae</taxon>
        <taxon>Halostagnicola</taxon>
    </lineage>
</organism>
<dbReference type="GO" id="GO:0007035">
    <property type="term" value="P:vacuolar acidification"/>
    <property type="evidence" value="ECO:0007669"/>
    <property type="project" value="TreeGrafter"/>
</dbReference>
<evidence type="ECO:0000256" key="8">
    <source>
        <dbReference type="ARBA" id="ARBA00059506"/>
    </source>
</evidence>
<reference evidence="13 14" key="1">
    <citation type="submission" date="2014-01" db="EMBL/GenBank/DDBJ databases">
        <authorList>
            <consortium name="DOE Joint Genome Institute"/>
            <person name="Anderson I."/>
            <person name="Huntemann M."/>
            <person name="Han J."/>
            <person name="Chen A."/>
            <person name="Kyrpides N."/>
            <person name="Mavromatis K."/>
            <person name="Markowitz V."/>
            <person name="Palaniappan K."/>
            <person name="Ivanova N."/>
            <person name="Schaumberg A."/>
            <person name="Pati A."/>
            <person name="Liolios K."/>
            <person name="Nordberg H.P."/>
            <person name="Cantor M.N."/>
            <person name="Hua S.X."/>
            <person name="Woyke T."/>
        </authorList>
    </citation>
    <scope>NUCLEOTIDE SEQUENCE [LARGE SCALE GENOMIC DNA]</scope>
    <source>
        <strain evidence="13 14">XH-48</strain>
    </source>
</reference>
<dbReference type="Gene3D" id="3.30.70.2170">
    <property type="match status" value="1"/>
</dbReference>
<feature type="coiled-coil region" evidence="11">
    <location>
        <begin position="85"/>
        <end position="119"/>
    </location>
</feature>
<dbReference type="AlphaFoldDB" id="W0JNV3"/>
<keyword evidence="3 10" id="KW-0813">Transport</keyword>
<evidence type="ECO:0000256" key="5">
    <source>
        <dbReference type="ARBA" id="ARBA00022989"/>
    </source>
</evidence>
<dbReference type="PANTHER" id="PTHR11629:SF63">
    <property type="entry name" value="V-TYPE PROTON ATPASE SUBUNIT A"/>
    <property type="match status" value="1"/>
</dbReference>
<evidence type="ECO:0000256" key="7">
    <source>
        <dbReference type="ARBA" id="ARBA00023136"/>
    </source>
</evidence>
<dbReference type="Pfam" id="PF01496">
    <property type="entry name" value="V_ATPase_I"/>
    <property type="match status" value="1"/>
</dbReference>
<dbReference type="PANTHER" id="PTHR11629">
    <property type="entry name" value="VACUOLAR PROTON ATPASES"/>
    <property type="match status" value="1"/>
</dbReference>
<keyword evidence="5 10" id="KW-1133">Transmembrane helix</keyword>
<keyword evidence="14" id="KW-1185">Reference proteome</keyword>
<protein>
    <recommendedName>
        <fullName evidence="9 10">A-type ATP synthase subunit I</fullName>
    </recommendedName>
</protein>
<feature type="transmembrane region" description="Helical" evidence="10">
    <location>
        <begin position="707"/>
        <end position="729"/>
    </location>
</feature>
<dbReference type="EMBL" id="CP007055">
    <property type="protein sequence ID" value="AHG00274.1"/>
    <property type="molecule type" value="Genomic_DNA"/>
</dbReference>
<dbReference type="Proteomes" id="UP000019024">
    <property type="component" value="Chromosome"/>
</dbReference>
<feature type="transmembrane region" description="Helical" evidence="10">
    <location>
        <begin position="644"/>
        <end position="664"/>
    </location>
</feature>
<dbReference type="KEGG" id="hlr:HALLA_17180"/>
<feature type="region of interest" description="Disordered" evidence="12">
    <location>
        <begin position="321"/>
        <end position="358"/>
    </location>
</feature>
<name>W0JNV3_9EURY</name>
<keyword evidence="11" id="KW-0175">Coiled coil</keyword>
<dbReference type="Gene3D" id="1.20.1460.20">
    <property type="match status" value="1"/>
</dbReference>
<dbReference type="eggNOG" id="arCOG04138">
    <property type="taxonomic scope" value="Archaea"/>
</dbReference>
<dbReference type="Gene3D" id="3.30.70.2750">
    <property type="match status" value="1"/>
</dbReference>
<feature type="compositionally biased region" description="Basic and acidic residues" evidence="12">
    <location>
        <begin position="321"/>
        <end position="348"/>
    </location>
</feature>
<feature type="transmembrane region" description="Helical" evidence="10">
    <location>
        <begin position="524"/>
        <end position="543"/>
    </location>
</feature>
<dbReference type="InterPro" id="IPR002490">
    <property type="entry name" value="V-ATPase_116kDa_su"/>
</dbReference>
<feature type="transmembrane region" description="Helical" evidence="10">
    <location>
        <begin position="492"/>
        <end position="512"/>
    </location>
</feature>
<sequence>MLRPERMSKVSVTGSRGVMSPVIETIHGLNLVHLSDYDGSWEGFDNGDPIEGAESASEKLVTVRALESTLDLSVDEVDPDPGALKDGWEDRLESIRTRINELDDRRNEINDELRQVNERIDRVAPFATLGIDLDLLSGFNSVDILVGEGSFDEVEAALEAADEIRAYETFTDDGVVAIVAAPSESAGDNPIDDALVGVEFTRHDVPETDQSPEAYVADLESRKAELESQLEEIDAELEEIKQADGDFLLRAEEELSIEVQQAEAPLQFATTEHAFVAEGWLPTEEYDRLVSGLNDVVGDSVEIEELVRADYNDEGYPTRTEAVEHDGTADSDETVAKEEEERETREALADGGSATASGAVTMVDEPPVIQDNVGPAKPFEFLLRLIDRPKYSELDPTIVLLLTFPAFYGFMLGDLGYGLLYTGVGYLLYSQFDQDIVRSLGAIGMWAGGFTMLFGILYGEVFGLHVLGEVLFSDGPPLRKGIQPAFSQFSQAWLLASVFIGLGHLTIGYIFGFINDLEHGVADAYFENGSWALLMIGLWMWIFSVQGEGAKPAFLFETFSSEGPIPIGFDGFPVMEVFSLPEAAPAVLGGLAVGVPMLIALFGFVTMVYGEVRHYGALGIIIGGLESFNVFGDVLSYLRMAAVILAKAGMAFVVNMLFFGVYVVEGDSGAEWHFGTSHAPQYMLEQGTYHGHEVSEVMFGGLLHGGILMAIIGVFVLVLGHVVVLLLGITSAGLQGIRLEYVEFFNRFYEGGGRKFEPFGRERIDDDN</sequence>
<dbReference type="GeneID" id="25146138"/>
<dbReference type="GO" id="GO:0016471">
    <property type="term" value="C:vacuolar proton-transporting V-type ATPase complex"/>
    <property type="evidence" value="ECO:0007669"/>
    <property type="project" value="TreeGrafter"/>
</dbReference>
<keyword evidence="7 10" id="KW-0472">Membrane</keyword>
<comment type="similarity">
    <text evidence="2 10">Belongs to the V-ATPase 116 kDa subunit family.</text>
</comment>
<evidence type="ECO:0000256" key="10">
    <source>
        <dbReference type="RuleBase" id="RU361189"/>
    </source>
</evidence>
<dbReference type="GO" id="GO:0051117">
    <property type="term" value="F:ATPase binding"/>
    <property type="evidence" value="ECO:0007669"/>
    <property type="project" value="TreeGrafter"/>
</dbReference>
<comment type="subcellular location">
    <subcellularLocation>
        <location evidence="1">Membrane</location>
        <topology evidence="1">Multi-pass membrane protein</topology>
    </subcellularLocation>
</comment>
<accession>W0JNV3</accession>
<evidence type="ECO:0000256" key="3">
    <source>
        <dbReference type="ARBA" id="ARBA00022448"/>
    </source>
</evidence>
<feature type="coiled-coil region" evidence="11">
    <location>
        <begin position="216"/>
        <end position="246"/>
    </location>
</feature>
<comment type="function">
    <text evidence="8">Component of the A-type ATP synthase that produces ATP from ADP in the presence of a proton gradient across the membrane.</text>
</comment>
<evidence type="ECO:0000313" key="14">
    <source>
        <dbReference type="Proteomes" id="UP000019024"/>
    </source>
</evidence>
<keyword evidence="6 10" id="KW-0406">Ion transport</keyword>
<evidence type="ECO:0000256" key="1">
    <source>
        <dbReference type="ARBA" id="ARBA00004141"/>
    </source>
</evidence>
<evidence type="ECO:0000256" key="6">
    <source>
        <dbReference type="ARBA" id="ARBA00023065"/>
    </source>
</evidence>
<evidence type="ECO:0000256" key="11">
    <source>
        <dbReference type="SAM" id="Coils"/>
    </source>
</evidence>
<feature type="transmembrane region" description="Helical" evidence="10">
    <location>
        <begin position="398"/>
        <end position="420"/>
    </location>
</feature>
<gene>
    <name evidence="13" type="ORF">HALLA_17180</name>
</gene>
<dbReference type="PATRIC" id="fig|797299.3.peg.2439"/>
<evidence type="ECO:0000313" key="13">
    <source>
        <dbReference type="EMBL" id="AHG00274.1"/>
    </source>
</evidence>